<proteinExistence type="predicted"/>
<feature type="domain" description="RRM" evidence="3">
    <location>
        <begin position="116"/>
        <end position="203"/>
    </location>
</feature>
<dbReference type="PANTHER" id="PTHR37200">
    <property type="entry name" value="RNA-BINDING (RRM/RBD/RNP MOTIFS) FAMILY PROTEIN"/>
    <property type="match status" value="1"/>
</dbReference>
<dbReference type="InterPro" id="IPR012677">
    <property type="entry name" value="Nucleotide-bd_a/b_plait_sf"/>
</dbReference>
<feature type="compositionally biased region" description="Acidic residues" evidence="2">
    <location>
        <begin position="12"/>
        <end position="38"/>
    </location>
</feature>
<dbReference type="OrthoDB" id="1912879at2759"/>
<dbReference type="PANTHER" id="PTHR37200:SF1">
    <property type="entry name" value="RNA-BINDING (RRM_RBD_RNP MOTIFS) FAMILY PROTEIN"/>
    <property type="match status" value="1"/>
</dbReference>
<dbReference type="Gene3D" id="3.30.70.330">
    <property type="match status" value="1"/>
</dbReference>
<dbReference type="AlphaFoldDB" id="A0A6A1V4W8"/>
<dbReference type="PROSITE" id="PS50102">
    <property type="entry name" value="RRM"/>
    <property type="match status" value="1"/>
</dbReference>
<evidence type="ECO:0000256" key="2">
    <source>
        <dbReference type="SAM" id="MobiDB-lite"/>
    </source>
</evidence>
<dbReference type="InterPro" id="IPR035979">
    <property type="entry name" value="RBD_domain_sf"/>
</dbReference>
<dbReference type="InterPro" id="IPR000504">
    <property type="entry name" value="RRM_dom"/>
</dbReference>
<evidence type="ECO:0000256" key="1">
    <source>
        <dbReference type="PROSITE-ProRule" id="PRU00176"/>
    </source>
</evidence>
<comment type="caution">
    <text evidence="4">The sequence shown here is derived from an EMBL/GenBank/DDBJ whole genome shotgun (WGS) entry which is preliminary data.</text>
</comment>
<feature type="region of interest" description="Disordered" evidence="2">
    <location>
        <begin position="330"/>
        <end position="353"/>
    </location>
</feature>
<organism evidence="4 5">
    <name type="scientific">Morella rubra</name>
    <name type="common">Chinese bayberry</name>
    <dbReference type="NCBI Taxonomy" id="262757"/>
    <lineage>
        <taxon>Eukaryota</taxon>
        <taxon>Viridiplantae</taxon>
        <taxon>Streptophyta</taxon>
        <taxon>Embryophyta</taxon>
        <taxon>Tracheophyta</taxon>
        <taxon>Spermatophyta</taxon>
        <taxon>Magnoliopsida</taxon>
        <taxon>eudicotyledons</taxon>
        <taxon>Gunneridae</taxon>
        <taxon>Pentapetalae</taxon>
        <taxon>rosids</taxon>
        <taxon>fabids</taxon>
        <taxon>Fagales</taxon>
        <taxon>Myricaceae</taxon>
        <taxon>Morella</taxon>
    </lineage>
</organism>
<keyword evidence="5" id="KW-1185">Reference proteome</keyword>
<gene>
    <name evidence="4" type="ORF">CJ030_MR7G024846</name>
</gene>
<evidence type="ECO:0000313" key="4">
    <source>
        <dbReference type="EMBL" id="KAB1207803.1"/>
    </source>
</evidence>
<feature type="compositionally biased region" description="Basic and acidic residues" evidence="2">
    <location>
        <begin position="330"/>
        <end position="350"/>
    </location>
</feature>
<name>A0A6A1V4W8_9ROSI</name>
<sequence>MCKCGKCIGYGLDEDGEFGDGDDTYDDDEDEDDEEEDDEMLLPFENMKQWVKNKPRGFGEGKVYDTSVEDKLLEEMEQSKQAQTADVNKLQKNPLRPTSMKGAQNKRATEVVPRGARVRVVNLPKKKNIHRDLKSAFLRVPGILDIIPGVSGNSKTRDPVCKGFAFVDFKSKEDATRFIEIFSSRSVMFGKIQKEIKCDIMDLQSPSSAPVQSTVIPCTASEFIVPGLEGDRSTDSSLDASSLDSWEEINSIESEGPDSELVRANVEDIKENLESMSLLKVNGDYGMEVSTDSSTHLFSSKTERVQAPEKNRLAEGKVEKFPERKLHVKAKGEKVPEKKRLAQGKKEKVPKLNVPGSAKRLKIKEKAVLTDVFAKYGIQSALASKEGS</sequence>
<evidence type="ECO:0000313" key="5">
    <source>
        <dbReference type="Proteomes" id="UP000516437"/>
    </source>
</evidence>
<keyword evidence="1" id="KW-0694">RNA-binding</keyword>
<reference evidence="4 5" key="1">
    <citation type="journal article" date="2019" name="Plant Biotechnol. J.">
        <title>The red bayberry genome and genetic basis of sex determination.</title>
        <authorList>
            <person name="Jia H.M."/>
            <person name="Jia H.J."/>
            <person name="Cai Q.L."/>
            <person name="Wang Y."/>
            <person name="Zhao H.B."/>
            <person name="Yang W.F."/>
            <person name="Wang G.Y."/>
            <person name="Li Y.H."/>
            <person name="Zhan D.L."/>
            <person name="Shen Y.T."/>
            <person name="Niu Q.F."/>
            <person name="Chang L."/>
            <person name="Qiu J."/>
            <person name="Zhao L."/>
            <person name="Xie H.B."/>
            <person name="Fu W.Y."/>
            <person name="Jin J."/>
            <person name="Li X.W."/>
            <person name="Jiao Y."/>
            <person name="Zhou C.C."/>
            <person name="Tu T."/>
            <person name="Chai C.Y."/>
            <person name="Gao J.L."/>
            <person name="Fan L.J."/>
            <person name="van de Weg E."/>
            <person name="Wang J.Y."/>
            <person name="Gao Z.S."/>
        </authorList>
    </citation>
    <scope>NUCLEOTIDE SEQUENCE [LARGE SCALE GENOMIC DNA]</scope>
    <source>
        <tissue evidence="4">Leaves</tissue>
    </source>
</reference>
<dbReference type="Proteomes" id="UP000516437">
    <property type="component" value="Chromosome 7"/>
</dbReference>
<dbReference type="CDD" id="cd00590">
    <property type="entry name" value="RRM_SF"/>
    <property type="match status" value="1"/>
</dbReference>
<dbReference type="EMBL" id="RXIC02000025">
    <property type="protein sequence ID" value="KAB1207803.1"/>
    <property type="molecule type" value="Genomic_DNA"/>
</dbReference>
<dbReference type="SUPFAM" id="SSF54928">
    <property type="entry name" value="RNA-binding domain, RBD"/>
    <property type="match status" value="1"/>
</dbReference>
<evidence type="ECO:0000259" key="3">
    <source>
        <dbReference type="PROSITE" id="PS50102"/>
    </source>
</evidence>
<feature type="region of interest" description="Disordered" evidence="2">
    <location>
        <begin position="78"/>
        <end position="111"/>
    </location>
</feature>
<accession>A0A6A1V4W8</accession>
<feature type="region of interest" description="Disordered" evidence="2">
    <location>
        <begin position="11"/>
        <end position="38"/>
    </location>
</feature>
<protein>
    <recommendedName>
        <fullName evidence="3">RRM domain-containing protein</fullName>
    </recommendedName>
</protein>
<dbReference type="GO" id="GO:0003723">
    <property type="term" value="F:RNA binding"/>
    <property type="evidence" value="ECO:0007669"/>
    <property type="project" value="UniProtKB-UniRule"/>
</dbReference>